<dbReference type="Proteomes" id="UP000799766">
    <property type="component" value="Unassembled WGS sequence"/>
</dbReference>
<gene>
    <name evidence="5" type="ORF">BDY21DRAFT_281393</name>
</gene>
<feature type="compositionally biased region" description="Polar residues" evidence="2">
    <location>
        <begin position="145"/>
        <end position="158"/>
    </location>
</feature>
<dbReference type="AlphaFoldDB" id="A0A6A6P757"/>
<evidence type="ECO:0000313" key="6">
    <source>
        <dbReference type="Proteomes" id="UP000799766"/>
    </source>
</evidence>
<proteinExistence type="predicted"/>
<evidence type="ECO:0000256" key="2">
    <source>
        <dbReference type="SAM" id="MobiDB-lite"/>
    </source>
</evidence>
<dbReference type="PANTHER" id="PTHR40633">
    <property type="entry name" value="MATRIX PROTEIN, PUTATIVE (AFU_ORTHOLOGUE AFUA_8G05410)-RELATED"/>
    <property type="match status" value="1"/>
</dbReference>
<evidence type="ECO:0000256" key="3">
    <source>
        <dbReference type="SAM" id="SignalP"/>
    </source>
</evidence>
<keyword evidence="1 3" id="KW-0732">Signal</keyword>
<dbReference type="EMBL" id="MU001674">
    <property type="protein sequence ID" value="KAF2459709.1"/>
    <property type="molecule type" value="Genomic_DNA"/>
</dbReference>
<feature type="domain" description="Yeast cell wall synthesis Kre9/Knh1-like N-terminal" evidence="4">
    <location>
        <begin position="37"/>
        <end position="124"/>
    </location>
</feature>
<dbReference type="PANTHER" id="PTHR40633:SF5">
    <property type="entry name" value="ANCHORED PROTEIN, PUTATIVE (AFU_ORTHOLOGUE AFUA_8G04370)-RELATED"/>
    <property type="match status" value="1"/>
</dbReference>
<accession>A0A6A6P757</accession>
<dbReference type="OrthoDB" id="2260257at2759"/>
<organism evidence="5 6">
    <name type="scientific">Lineolata rhizophorae</name>
    <dbReference type="NCBI Taxonomy" id="578093"/>
    <lineage>
        <taxon>Eukaryota</taxon>
        <taxon>Fungi</taxon>
        <taxon>Dikarya</taxon>
        <taxon>Ascomycota</taxon>
        <taxon>Pezizomycotina</taxon>
        <taxon>Dothideomycetes</taxon>
        <taxon>Dothideomycetes incertae sedis</taxon>
        <taxon>Lineolatales</taxon>
        <taxon>Lineolataceae</taxon>
        <taxon>Lineolata</taxon>
    </lineage>
</organism>
<evidence type="ECO:0000313" key="5">
    <source>
        <dbReference type="EMBL" id="KAF2459709.1"/>
    </source>
</evidence>
<dbReference type="InterPro" id="IPR018466">
    <property type="entry name" value="Kre9/Knh1-like_N"/>
</dbReference>
<name>A0A6A6P757_9PEZI</name>
<evidence type="ECO:0000256" key="1">
    <source>
        <dbReference type="ARBA" id="ARBA00022729"/>
    </source>
</evidence>
<sequence>MRFTYFIASGFAALVAAQNDEMPDINFLEYQNPFHIPANGLSFRAGESSEITWSPTTEGTVTIVLRSGTSDDLAQGLPVAEHTENDGSFIWDVPANITRGDDYALQIIADSHPDWVNYTPLFVIESNNTVATPTSDYTYGAETTSRRSLSSVTPSAEITTPVTAESTVTTPVEAPATGTGTGTGAVSQQTDDAAVRNNVGGLALLAAAAAAFAA</sequence>
<dbReference type="InterPro" id="IPR052982">
    <property type="entry name" value="SRP1/TIP1-like"/>
</dbReference>
<feature type="region of interest" description="Disordered" evidence="2">
    <location>
        <begin position="145"/>
        <end position="188"/>
    </location>
</feature>
<dbReference type="Pfam" id="PF10342">
    <property type="entry name" value="Kre9_KNH"/>
    <property type="match status" value="1"/>
</dbReference>
<feature type="compositionally biased region" description="Low complexity" evidence="2">
    <location>
        <begin position="159"/>
        <end position="178"/>
    </location>
</feature>
<feature type="chain" id="PRO_5025485581" evidence="3">
    <location>
        <begin position="18"/>
        <end position="214"/>
    </location>
</feature>
<feature type="signal peptide" evidence="3">
    <location>
        <begin position="1"/>
        <end position="17"/>
    </location>
</feature>
<keyword evidence="6" id="KW-1185">Reference proteome</keyword>
<evidence type="ECO:0000259" key="4">
    <source>
        <dbReference type="Pfam" id="PF10342"/>
    </source>
</evidence>
<protein>
    <submittedName>
        <fullName evidence="5">Ser-Thr-rich glycosyl-phosphatidyl-inositol-anchored membrane family-domain-containing protein</fullName>
    </submittedName>
</protein>
<reference evidence="5" key="1">
    <citation type="journal article" date="2020" name="Stud. Mycol.">
        <title>101 Dothideomycetes genomes: a test case for predicting lifestyles and emergence of pathogens.</title>
        <authorList>
            <person name="Haridas S."/>
            <person name="Albert R."/>
            <person name="Binder M."/>
            <person name="Bloem J."/>
            <person name="Labutti K."/>
            <person name="Salamov A."/>
            <person name="Andreopoulos B."/>
            <person name="Baker S."/>
            <person name="Barry K."/>
            <person name="Bills G."/>
            <person name="Bluhm B."/>
            <person name="Cannon C."/>
            <person name="Castanera R."/>
            <person name="Culley D."/>
            <person name="Daum C."/>
            <person name="Ezra D."/>
            <person name="Gonzalez J."/>
            <person name="Henrissat B."/>
            <person name="Kuo A."/>
            <person name="Liang C."/>
            <person name="Lipzen A."/>
            <person name="Lutzoni F."/>
            <person name="Magnuson J."/>
            <person name="Mondo S."/>
            <person name="Nolan M."/>
            <person name="Ohm R."/>
            <person name="Pangilinan J."/>
            <person name="Park H.-J."/>
            <person name="Ramirez L."/>
            <person name="Alfaro M."/>
            <person name="Sun H."/>
            <person name="Tritt A."/>
            <person name="Yoshinaga Y."/>
            <person name="Zwiers L.-H."/>
            <person name="Turgeon B."/>
            <person name="Goodwin S."/>
            <person name="Spatafora J."/>
            <person name="Crous P."/>
            <person name="Grigoriev I."/>
        </authorList>
    </citation>
    <scope>NUCLEOTIDE SEQUENCE</scope>
    <source>
        <strain evidence="5">ATCC 16933</strain>
    </source>
</reference>